<accession>A0A292ZMR4</accession>
<gene>
    <name evidence="2" type="ORF">SFOMI_4786</name>
</gene>
<reference evidence="2 3" key="2">
    <citation type="journal article" date="2013" name="Environ. Sci. Technol.">
        <title>The 4-tert-butylphenol-utilizing bacterium Sphingobium fuliginis OMI can degrade bisphenols via phenolic ring hydroxylation and meta-cleavage pathway.</title>
        <authorList>
            <person name="Ogata Y."/>
            <person name="Goda S."/>
            <person name="Toyama T."/>
            <person name="Sei K."/>
            <person name="Ike M."/>
        </authorList>
    </citation>
    <scope>NUCLEOTIDE SEQUENCE [LARGE SCALE GENOMIC DNA]</scope>
    <source>
        <strain evidence="2 3">OMI</strain>
    </source>
</reference>
<dbReference type="EMBL" id="BEWI01000032">
    <property type="protein sequence ID" value="GAY24206.1"/>
    <property type="molecule type" value="Genomic_DNA"/>
</dbReference>
<dbReference type="RefSeq" id="WP_099186742.1">
    <property type="nucleotide sequence ID" value="NZ_BEWI01000032.1"/>
</dbReference>
<organism evidence="2 3">
    <name type="scientific">Sphingobium fuliginis (strain ATCC 27551)</name>
    <dbReference type="NCBI Taxonomy" id="336203"/>
    <lineage>
        <taxon>Bacteria</taxon>
        <taxon>Pseudomonadati</taxon>
        <taxon>Pseudomonadota</taxon>
        <taxon>Alphaproteobacteria</taxon>
        <taxon>Sphingomonadales</taxon>
        <taxon>Sphingomonadaceae</taxon>
        <taxon>Sphingobium</taxon>
    </lineage>
</organism>
<comment type="caution">
    <text evidence="2">The sequence shown here is derived from an EMBL/GenBank/DDBJ whole genome shotgun (WGS) entry which is preliminary data.</text>
</comment>
<evidence type="ECO:0000313" key="3">
    <source>
        <dbReference type="Proteomes" id="UP000221538"/>
    </source>
</evidence>
<feature type="transmembrane region" description="Helical" evidence="1">
    <location>
        <begin position="77"/>
        <end position="102"/>
    </location>
</feature>
<evidence type="ECO:0000256" key="1">
    <source>
        <dbReference type="SAM" id="Phobius"/>
    </source>
</evidence>
<keyword evidence="1" id="KW-0812">Transmembrane</keyword>
<sequence>MTPSRLSIRARAWIGLLLPPMTWFLFEQGLSALLHADCGRWRIGLAWGVVSIALCALAARIAWPLTGSHGPLSHPWLARLALAVAGIFALASAFQTLALLIVPPCLG</sequence>
<feature type="transmembrane region" description="Helical" evidence="1">
    <location>
        <begin position="45"/>
        <end position="65"/>
    </location>
</feature>
<keyword evidence="1" id="KW-0472">Membrane</keyword>
<reference evidence="2 3" key="1">
    <citation type="journal article" date="2013" name="Biodegradation">
        <title>Occurrence of 4-tert-butylphenol (4-t-BP) biodegradation in an aquatic sample caused by the presence of Spirodela polyrrhiza and isolation of a 4-t-BP-utilizing bacterium.</title>
        <authorList>
            <person name="Ogata Y."/>
            <person name="Toyama T."/>
            <person name="Yu N."/>
            <person name="Wang X."/>
            <person name="Sei K."/>
            <person name="Ike M."/>
        </authorList>
    </citation>
    <scope>NUCLEOTIDE SEQUENCE [LARGE SCALE GENOMIC DNA]</scope>
    <source>
        <strain evidence="2 3">OMI</strain>
    </source>
</reference>
<keyword evidence="1" id="KW-1133">Transmembrane helix</keyword>
<evidence type="ECO:0000313" key="2">
    <source>
        <dbReference type="EMBL" id="GAY24206.1"/>
    </source>
</evidence>
<protein>
    <submittedName>
        <fullName evidence="2">Uncharacterized protein</fullName>
    </submittedName>
</protein>
<dbReference type="AlphaFoldDB" id="A0A292ZMR4"/>
<dbReference type="Proteomes" id="UP000221538">
    <property type="component" value="Unassembled WGS sequence"/>
</dbReference>
<name>A0A292ZMR4_SPHSA</name>
<proteinExistence type="predicted"/>